<feature type="transmembrane region" description="Helical" evidence="1">
    <location>
        <begin position="120"/>
        <end position="144"/>
    </location>
</feature>
<feature type="transmembrane region" description="Helical" evidence="1">
    <location>
        <begin position="159"/>
        <end position="178"/>
    </location>
</feature>
<feature type="transmembrane region" description="Helical" evidence="1">
    <location>
        <begin position="254"/>
        <end position="274"/>
    </location>
</feature>
<gene>
    <name evidence="2" type="ORF">PSON_ATCC_30995.1.T0230283</name>
</gene>
<reference evidence="2" key="1">
    <citation type="submission" date="2021-01" db="EMBL/GenBank/DDBJ databases">
        <authorList>
            <consortium name="Genoscope - CEA"/>
            <person name="William W."/>
        </authorList>
    </citation>
    <scope>NUCLEOTIDE SEQUENCE</scope>
</reference>
<feature type="transmembrane region" description="Helical" evidence="1">
    <location>
        <begin position="202"/>
        <end position="227"/>
    </location>
</feature>
<name>A0A8S1LR24_9CILI</name>
<feature type="transmembrane region" description="Helical" evidence="1">
    <location>
        <begin position="41"/>
        <end position="60"/>
    </location>
</feature>
<keyword evidence="1" id="KW-0472">Membrane</keyword>
<evidence type="ECO:0000313" key="3">
    <source>
        <dbReference type="Proteomes" id="UP000692954"/>
    </source>
</evidence>
<proteinExistence type="predicted"/>
<dbReference type="AlphaFoldDB" id="A0A8S1LR24"/>
<sequence length="300" mass="34666">MILNEISRDDEQQSFISVNDKEQIIQTQTNLKQQIMILPPIYLSMSLIVLSAAILSQFQYARAQTFPLFLELPFQKNQLFTIGNALISLIGIIIYYLVYQANQTKPIRKRYSNRSISHKVFSFEIFICGALSHLAFLAFALLPIEYKNQSNFLYTEDRVLLTFSFIMNFLFTSYYMCYKQGYQTSKIRNQLQAFSLSQQIKAALFTVICFLFTAFISVNFISIFMGMPMAQGEPNLNDGLSASEDFIANMVSEIYSTLSYSLYLMNSFFIGMFYSDLQKINLLMSVDSEMMVNRNEKQSK</sequence>
<organism evidence="2 3">
    <name type="scientific">Paramecium sonneborni</name>
    <dbReference type="NCBI Taxonomy" id="65129"/>
    <lineage>
        <taxon>Eukaryota</taxon>
        <taxon>Sar</taxon>
        <taxon>Alveolata</taxon>
        <taxon>Ciliophora</taxon>
        <taxon>Intramacronucleata</taxon>
        <taxon>Oligohymenophorea</taxon>
        <taxon>Peniculida</taxon>
        <taxon>Parameciidae</taxon>
        <taxon>Paramecium</taxon>
    </lineage>
</organism>
<keyword evidence="3" id="KW-1185">Reference proteome</keyword>
<protein>
    <recommendedName>
        <fullName evidence="4">Transmembrane protein</fullName>
    </recommendedName>
</protein>
<keyword evidence="1" id="KW-1133">Transmembrane helix</keyword>
<accession>A0A8S1LR24</accession>
<keyword evidence="1" id="KW-0812">Transmembrane</keyword>
<evidence type="ECO:0000256" key="1">
    <source>
        <dbReference type="SAM" id="Phobius"/>
    </source>
</evidence>
<dbReference type="Proteomes" id="UP000692954">
    <property type="component" value="Unassembled WGS sequence"/>
</dbReference>
<evidence type="ECO:0000313" key="2">
    <source>
        <dbReference type="EMBL" id="CAD8067923.1"/>
    </source>
</evidence>
<dbReference type="EMBL" id="CAJJDN010000023">
    <property type="protein sequence ID" value="CAD8067923.1"/>
    <property type="molecule type" value="Genomic_DNA"/>
</dbReference>
<comment type="caution">
    <text evidence="2">The sequence shown here is derived from an EMBL/GenBank/DDBJ whole genome shotgun (WGS) entry which is preliminary data.</text>
</comment>
<feature type="transmembrane region" description="Helical" evidence="1">
    <location>
        <begin position="80"/>
        <end position="99"/>
    </location>
</feature>
<dbReference type="OrthoDB" id="314080at2759"/>
<evidence type="ECO:0008006" key="4">
    <source>
        <dbReference type="Google" id="ProtNLM"/>
    </source>
</evidence>